<dbReference type="Pfam" id="PF00069">
    <property type="entry name" value="Pkinase"/>
    <property type="match status" value="1"/>
</dbReference>
<name>A0A0G4H020_VITBC</name>
<dbReference type="Proteomes" id="UP000041254">
    <property type="component" value="Unassembled WGS sequence"/>
</dbReference>
<dbReference type="InterPro" id="IPR011009">
    <property type="entry name" value="Kinase-like_dom_sf"/>
</dbReference>
<dbReference type="InterPro" id="IPR032191">
    <property type="entry name" value="CNOT1_CAF1_bind"/>
</dbReference>
<proteinExistence type="predicted"/>
<dbReference type="PROSITE" id="PS50011">
    <property type="entry name" value="PROTEIN_KINASE_DOM"/>
    <property type="match status" value="1"/>
</dbReference>
<evidence type="ECO:0000313" key="3">
    <source>
        <dbReference type="EMBL" id="CEM36897.1"/>
    </source>
</evidence>
<accession>A0A0G4H020</accession>
<dbReference type="Pfam" id="PF16415">
    <property type="entry name" value="CNOT1_CAF1_bind"/>
    <property type="match status" value="1"/>
</dbReference>
<dbReference type="InParanoid" id="A0A0G4H020"/>
<feature type="domain" description="Protein kinase" evidence="2">
    <location>
        <begin position="181"/>
        <end position="388"/>
    </location>
</feature>
<evidence type="ECO:0000313" key="4">
    <source>
        <dbReference type="Proteomes" id="UP000041254"/>
    </source>
</evidence>
<keyword evidence="4" id="KW-1185">Reference proteome</keyword>
<dbReference type="OrthoDB" id="5979581at2759"/>
<reference evidence="3 4" key="1">
    <citation type="submission" date="2014-11" db="EMBL/GenBank/DDBJ databases">
        <authorList>
            <person name="Zhu J."/>
            <person name="Qi W."/>
            <person name="Song R."/>
        </authorList>
    </citation>
    <scope>NUCLEOTIDE SEQUENCE [LARGE SCALE GENOMIC DNA]</scope>
</reference>
<dbReference type="PANTHER" id="PTHR24361">
    <property type="entry name" value="MITOGEN-ACTIVATED KINASE KINASE KINASE"/>
    <property type="match status" value="1"/>
</dbReference>
<dbReference type="SMART" id="SM00220">
    <property type="entry name" value="S_TKc"/>
    <property type="match status" value="1"/>
</dbReference>
<dbReference type="GO" id="GO:0005737">
    <property type="term" value="C:cytoplasm"/>
    <property type="evidence" value="ECO:0007669"/>
    <property type="project" value="TreeGrafter"/>
</dbReference>
<dbReference type="InterPro" id="IPR000719">
    <property type="entry name" value="Prot_kinase_dom"/>
</dbReference>
<feature type="compositionally biased region" description="Polar residues" evidence="1">
    <location>
        <begin position="224"/>
        <end position="234"/>
    </location>
</feature>
<dbReference type="SUPFAM" id="SSF56112">
    <property type="entry name" value="Protein kinase-like (PK-like)"/>
    <property type="match status" value="1"/>
</dbReference>
<organism evidence="3 4">
    <name type="scientific">Vitrella brassicaformis (strain CCMP3155)</name>
    <dbReference type="NCBI Taxonomy" id="1169540"/>
    <lineage>
        <taxon>Eukaryota</taxon>
        <taxon>Sar</taxon>
        <taxon>Alveolata</taxon>
        <taxon>Colpodellida</taxon>
        <taxon>Vitrellaceae</taxon>
        <taxon>Vitrella</taxon>
    </lineage>
</organism>
<evidence type="ECO:0000259" key="2">
    <source>
        <dbReference type="PROSITE" id="PS50011"/>
    </source>
</evidence>
<dbReference type="STRING" id="1169540.A0A0G4H020"/>
<gene>
    <name evidence="3" type="ORF">Vbra_3491</name>
</gene>
<dbReference type="GO" id="GO:0004674">
    <property type="term" value="F:protein serine/threonine kinase activity"/>
    <property type="evidence" value="ECO:0007669"/>
    <property type="project" value="TreeGrafter"/>
</dbReference>
<dbReference type="Gene3D" id="1.25.40.180">
    <property type="match status" value="1"/>
</dbReference>
<dbReference type="EMBL" id="CDMY01000908">
    <property type="protein sequence ID" value="CEM36897.1"/>
    <property type="molecule type" value="Genomic_DNA"/>
</dbReference>
<protein>
    <recommendedName>
        <fullName evidence="2">Protein kinase domain-containing protein</fullName>
    </recommendedName>
</protein>
<dbReference type="VEuPathDB" id="CryptoDB:Vbra_3491"/>
<dbReference type="Gene3D" id="1.10.510.10">
    <property type="entry name" value="Transferase(Phosphotransferase) domain 1"/>
    <property type="match status" value="1"/>
</dbReference>
<evidence type="ECO:0000256" key="1">
    <source>
        <dbReference type="SAM" id="MobiDB-lite"/>
    </source>
</evidence>
<dbReference type="InterPro" id="IPR053235">
    <property type="entry name" value="Ser_Thr_kinase"/>
</dbReference>
<dbReference type="GO" id="GO:0005524">
    <property type="term" value="F:ATP binding"/>
    <property type="evidence" value="ECO:0007669"/>
    <property type="project" value="InterPro"/>
</dbReference>
<dbReference type="PANTHER" id="PTHR24361:SF785">
    <property type="entry name" value="DUAL SPECIFICITY MITOGEN-ACTIVATED PROTEIN KINASE KINASE 1"/>
    <property type="match status" value="1"/>
</dbReference>
<dbReference type="AlphaFoldDB" id="A0A0G4H020"/>
<sequence length="388" mass="42583">MSMNSVTDVDSGNDGNNCCCPRCKGSEILLAITQDHFKWLVHLIALRASCFPSSHTVLAQLVEGLNRGVEQEFVRHALIDVIRRLLDFADPAAENEDDKAYRDCLKNLGGFLSAISWGLGTPVAASQISWETVLKEAYERGTLTVVLPMVLAYFSRKTHTDMTHLLPVLPLLMELFHAEGLAMQLKLGILVATDKIPAENLPRPLVLDQLSTPPATRDFKRRQPTASEGGSDNIHSPDPHKLLQPTKPPDAINLSKLSHPNIISCEGMMLNNGVTALFMPYIHGRSLDKMVTKHLPTSFYLHIAKQILSALAYMHSQQCVHRDIKPDYILVEDGTNKVYCPPWPMTNRSMSSSAEPTSTPCSLTTSAQGLCTTSPTHGLAGELRQGGA</sequence>
<feature type="region of interest" description="Disordered" evidence="1">
    <location>
        <begin position="207"/>
        <end position="249"/>
    </location>
</feature>